<accession>A0A2H0NGX4</accession>
<keyword evidence="1" id="KW-0227">DNA damage</keyword>
<sequence>MRLLDNLTVSNYNILMKEYLTEAVVLNFEKSQEANRRVSFYTKELGLLNAQVISGRKITSKLSLHLNPLNLVLLRLVEKKRMIVADAVVLNAFSNIRGSALKIKKALGLTRLIRTQVLTKQPDLKIWYHLINSLKTGEIDYKIFLKILGYDPKLSRCQNCSIGQPAYFCLIDQTFICEKCHFKFPENELLYIKSAF</sequence>
<dbReference type="GO" id="GO:0006302">
    <property type="term" value="P:double-strand break repair"/>
    <property type="evidence" value="ECO:0007669"/>
    <property type="project" value="TreeGrafter"/>
</dbReference>
<keyword evidence="2" id="KW-0233">DNA recombination</keyword>
<evidence type="ECO:0000259" key="4">
    <source>
        <dbReference type="Pfam" id="PF11967"/>
    </source>
</evidence>
<proteinExistence type="predicted"/>
<name>A0A2H0NGX4_9BACT</name>
<dbReference type="AlphaFoldDB" id="A0A2H0NGX4"/>
<dbReference type="InterPro" id="IPR037278">
    <property type="entry name" value="ARFGAP/RecO"/>
</dbReference>
<feature type="domain" description="DNA replication/recombination mediator RecO N-terminal" evidence="4">
    <location>
        <begin position="16"/>
        <end position="80"/>
    </location>
</feature>
<dbReference type="PANTHER" id="PTHR33991">
    <property type="entry name" value="DNA REPAIR PROTEIN RECO"/>
    <property type="match status" value="1"/>
</dbReference>
<dbReference type="InterPro" id="IPR022572">
    <property type="entry name" value="DNA_rep/recomb_RecO_N"/>
</dbReference>
<evidence type="ECO:0000313" key="5">
    <source>
        <dbReference type="EMBL" id="PIR07405.1"/>
    </source>
</evidence>
<gene>
    <name evidence="5" type="ORF">COV54_01225</name>
</gene>
<evidence type="ECO:0000256" key="1">
    <source>
        <dbReference type="ARBA" id="ARBA00022763"/>
    </source>
</evidence>
<dbReference type="Pfam" id="PF11967">
    <property type="entry name" value="RecO_N"/>
    <property type="match status" value="1"/>
</dbReference>
<organism evidence="5 6">
    <name type="scientific">Candidatus Jorgensenbacteria bacterium CG11_big_fil_rev_8_21_14_0_20_38_23</name>
    <dbReference type="NCBI Taxonomy" id="1974594"/>
    <lineage>
        <taxon>Bacteria</taxon>
        <taxon>Candidatus Joergenseniibacteriota</taxon>
    </lineage>
</organism>
<dbReference type="InterPro" id="IPR003717">
    <property type="entry name" value="RecO"/>
</dbReference>
<dbReference type="Gene3D" id="2.40.50.140">
    <property type="entry name" value="Nucleic acid-binding proteins"/>
    <property type="match status" value="1"/>
</dbReference>
<dbReference type="InterPro" id="IPR012340">
    <property type="entry name" value="NA-bd_OB-fold"/>
</dbReference>
<evidence type="ECO:0000256" key="2">
    <source>
        <dbReference type="ARBA" id="ARBA00023172"/>
    </source>
</evidence>
<reference evidence="5 6" key="1">
    <citation type="submission" date="2017-09" db="EMBL/GenBank/DDBJ databases">
        <title>Depth-based differentiation of microbial function through sediment-hosted aquifers and enrichment of novel symbionts in the deep terrestrial subsurface.</title>
        <authorList>
            <person name="Probst A.J."/>
            <person name="Ladd B."/>
            <person name="Jarett J.K."/>
            <person name="Geller-Mcgrath D.E."/>
            <person name="Sieber C.M."/>
            <person name="Emerson J.B."/>
            <person name="Anantharaman K."/>
            <person name="Thomas B.C."/>
            <person name="Malmstrom R."/>
            <person name="Stieglmeier M."/>
            <person name="Klingl A."/>
            <person name="Woyke T."/>
            <person name="Ryan C.M."/>
            <person name="Banfield J.F."/>
        </authorList>
    </citation>
    <scope>NUCLEOTIDE SEQUENCE [LARGE SCALE GENOMIC DNA]</scope>
    <source>
        <strain evidence="5">CG11_big_fil_rev_8_21_14_0_20_38_23</strain>
    </source>
</reference>
<dbReference type="GO" id="GO:0043590">
    <property type="term" value="C:bacterial nucleoid"/>
    <property type="evidence" value="ECO:0007669"/>
    <property type="project" value="TreeGrafter"/>
</dbReference>
<evidence type="ECO:0000313" key="6">
    <source>
        <dbReference type="Proteomes" id="UP000228867"/>
    </source>
</evidence>
<keyword evidence="3" id="KW-0234">DNA repair</keyword>
<dbReference type="EMBL" id="PCWR01000029">
    <property type="protein sequence ID" value="PIR07405.1"/>
    <property type="molecule type" value="Genomic_DNA"/>
</dbReference>
<dbReference type="GO" id="GO:0006310">
    <property type="term" value="P:DNA recombination"/>
    <property type="evidence" value="ECO:0007669"/>
    <property type="project" value="UniProtKB-KW"/>
</dbReference>
<dbReference type="PANTHER" id="PTHR33991:SF1">
    <property type="entry name" value="DNA REPAIR PROTEIN RECO"/>
    <property type="match status" value="1"/>
</dbReference>
<evidence type="ECO:0000256" key="3">
    <source>
        <dbReference type="ARBA" id="ARBA00023204"/>
    </source>
</evidence>
<dbReference type="SUPFAM" id="SSF57863">
    <property type="entry name" value="ArfGap/RecO-like zinc finger"/>
    <property type="match status" value="1"/>
</dbReference>
<dbReference type="SUPFAM" id="SSF50249">
    <property type="entry name" value="Nucleic acid-binding proteins"/>
    <property type="match status" value="1"/>
</dbReference>
<dbReference type="Proteomes" id="UP000228867">
    <property type="component" value="Unassembled WGS sequence"/>
</dbReference>
<comment type="caution">
    <text evidence="5">The sequence shown here is derived from an EMBL/GenBank/DDBJ whole genome shotgun (WGS) entry which is preliminary data.</text>
</comment>
<protein>
    <recommendedName>
        <fullName evidence="4">DNA replication/recombination mediator RecO N-terminal domain-containing protein</fullName>
    </recommendedName>
</protein>